<protein>
    <submittedName>
        <fullName evidence="8">Cobalt/zinc/cadmium efflux RND transporter, membrane fusion protein, CzcB family</fullName>
    </submittedName>
</protein>
<dbReference type="InterPro" id="IPR058649">
    <property type="entry name" value="CzcB_C"/>
</dbReference>
<evidence type="ECO:0000259" key="4">
    <source>
        <dbReference type="Pfam" id="PF25869"/>
    </source>
</evidence>
<dbReference type="Pfam" id="PF25954">
    <property type="entry name" value="Beta-barrel_RND_2"/>
    <property type="match status" value="1"/>
</dbReference>
<feature type="non-terminal residue" evidence="8">
    <location>
        <position position="463"/>
    </location>
</feature>
<accession>A0A3B0YWM0</accession>
<evidence type="ECO:0000256" key="2">
    <source>
        <dbReference type="ARBA" id="ARBA00022448"/>
    </source>
</evidence>
<dbReference type="InterPro" id="IPR006143">
    <property type="entry name" value="RND_pump_MFP"/>
</dbReference>
<dbReference type="Pfam" id="PF25975">
    <property type="entry name" value="CzcB_C"/>
    <property type="match status" value="1"/>
</dbReference>
<feature type="domain" description="CusB-like beta-barrel" evidence="6">
    <location>
        <begin position="231"/>
        <end position="306"/>
    </location>
</feature>
<dbReference type="InterPro" id="IPR045800">
    <property type="entry name" value="HMBD"/>
</dbReference>
<gene>
    <name evidence="8" type="ORF">MNBD_GAMMA13-1908</name>
</gene>
<evidence type="ECO:0000256" key="1">
    <source>
        <dbReference type="ARBA" id="ARBA00009477"/>
    </source>
</evidence>
<dbReference type="Pfam" id="PF19335">
    <property type="entry name" value="HMBD"/>
    <property type="match status" value="1"/>
</dbReference>
<feature type="domain" description="CusB-like three alpha-helical bundle" evidence="4">
    <location>
        <begin position="146"/>
        <end position="192"/>
    </location>
</feature>
<dbReference type="NCBIfam" id="TIGR01730">
    <property type="entry name" value="RND_mfp"/>
    <property type="match status" value="1"/>
</dbReference>
<dbReference type="Gene3D" id="6.10.140.730">
    <property type="match status" value="1"/>
</dbReference>
<dbReference type="Pfam" id="PF25919">
    <property type="entry name" value="BSH_CusB"/>
    <property type="match status" value="1"/>
</dbReference>
<feature type="domain" description="CusB-like barrel-sandwich hybrid" evidence="5">
    <location>
        <begin position="111"/>
        <end position="226"/>
    </location>
</feature>
<comment type="similarity">
    <text evidence="1">Belongs to the membrane fusion protein (MFP) (TC 8.A.1) family.</text>
</comment>
<feature type="domain" description="CzcB-like C-terminal circularly permuted SH3-like" evidence="7">
    <location>
        <begin position="315"/>
        <end position="374"/>
    </location>
</feature>
<feature type="domain" description="Heavy metal binding" evidence="3">
    <location>
        <begin position="33"/>
        <end position="59"/>
    </location>
</feature>
<evidence type="ECO:0000259" key="5">
    <source>
        <dbReference type="Pfam" id="PF25919"/>
    </source>
</evidence>
<evidence type="ECO:0000259" key="3">
    <source>
        <dbReference type="Pfam" id="PF19335"/>
    </source>
</evidence>
<dbReference type="InterPro" id="IPR058790">
    <property type="entry name" value="BSH_CusB"/>
</dbReference>
<sequence length="463" mass="51963">MNTRTSHYLLAVLIAYAGLLPDHVLSAEDEVLYWVAPMDPNYRREKPGKSPMGMDLVPVYADTSGADADVVSINPAVVQNLGVRTAKTERGKLWRRIDTVGYVAFDERKLSHVHLRTDGWIEKLYVKSDGETVKKGEVLFELYSREVVNAQEEYVQALRGKNDYLKRASRERLESLGMSKQQIREVAKRRRAFQNIRVLAEQDGIVDGLKVREGMYVKPATEVMTLADLSSIWLLVDVFERQSDWVAIGQPADVRLAYLPGREWQGEVEFVYPTIDPKTRTLQVRLRFDNEDEALKPDMYANVRIYAGPKKDVLSIPREALIKTGEMQRVILALGDGQFKAVEVVAGMESGDRVEIIKGLNDSDTVVTSGQFLLDSEASLRASFTRMDPAENTEDSSMPDEPAMGMGTVNEVFADERKLNITHAAIEALGWPEMTMDFELNDSASLEGIEAGAKVHFTLLKDD</sequence>
<dbReference type="GO" id="GO:0030288">
    <property type="term" value="C:outer membrane-bounded periplasmic space"/>
    <property type="evidence" value="ECO:0007669"/>
    <property type="project" value="TreeGrafter"/>
</dbReference>
<dbReference type="GO" id="GO:0022857">
    <property type="term" value="F:transmembrane transporter activity"/>
    <property type="evidence" value="ECO:0007669"/>
    <property type="project" value="InterPro"/>
</dbReference>
<evidence type="ECO:0000259" key="6">
    <source>
        <dbReference type="Pfam" id="PF25954"/>
    </source>
</evidence>
<dbReference type="GO" id="GO:0060003">
    <property type="term" value="P:copper ion export"/>
    <property type="evidence" value="ECO:0007669"/>
    <property type="project" value="TreeGrafter"/>
</dbReference>
<dbReference type="Gene3D" id="2.40.420.20">
    <property type="match status" value="1"/>
</dbReference>
<dbReference type="InterPro" id="IPR051909">
    <property type="entry name" value="MFP_Cation_Efflux"/>
</dbReference>
<organism evidence="8">
    <name type="scientific">hydrothermal vent metagenome</name>
    <dbReference type="NCBI Taxonomy" id="652676"/>
    <lineage>
        <taxon>unclassified sequences</taxon>
        <taxon>metagenomes</taxon>
        <taxon>ecological metagenomes</taxon>
    </lineage>
</organism>
<dbReference type="InterPro" id="IPR042230">
    <property type="entry name" value="CusF_sf"/>
</dbReference>
<dbReference type="InterPro" id="IPR058791">
    <property type="entry name" value="3HB_CusB"/>
</dbReference>
<dbReference type="EMBL" id="UOFK01000161">
    <property type="protein sequence ID" value="VAW78649.1"/>
    <property type="molecule type" value="Genomic_DNA"/>
</dbReference>
<reference evidence="8" key="1">
    <citation type="submission" date="2018-06" db="EMBL/GenBank/DDBJ databases">
        <authorList>
            <person name="Zhirakovskaya E."/>
        </authorList>
    </citation>
    <scope>NUCLEOTIDE SEQUENCE</scope>
</reference>
<dbReference type="GO" id="GO:0046914">
    <property type="term" value="F:transition metal ion binding"/>
    <property type="evidence" value="ECO:0007669"/>
    <property type="project" value="TreeGrafter"/>
</dbReference>
<dbReference type="InterPro" id="IPR021647">
    <property type="entry name" value="CusF_Ec"/>
</dbReference>
<proteinExistence type="inferred from homology"/>
<dbReference type="Gene3D" id="2.40.30.170">
    <property type="match status" value="1"/>
</dbReference>
<dbReference type="GO" id="GO:0016020">
    <property type="term" value="C:membrane"/>
    <property type="evidence" value="ECO:0007669"/>
    <property type="project" value="InterPro"/>
</dbReference>
<dbReference type="GO" id="GO:0015679">
    <property type="term" value="P:plasma membrane copper ion transport"/>
    <property type="evidence" value="ECO:0007669"/>
    <property type="project" value="TreeGrafter"/>
</dbReference>
<dbReference type="Pfam" id="PF11604">
    <property type="entry name" value="CusF_Ec"/>
    <property type="match status" value="1"/>
</dbReference>
<name>A0A3B0YWM0_9ZZZZ</name>
<keyword evidence="2" id="KW-0813">Transport</keyword>
<evidence type="ECO:0000313" key="8">
    <source>
        <dbReference type="EMBL" id="VAW78649.1"/>
    </source>
</evidence>
<dbReference type="InterPro" id="IPR058792">
    <property type="entry name" value="Beta-barrel_RND_2"/>
</dbReference>
<dbReference type="PANTHER" id="PTHR30097">
    <property type="entry name" value="CATION EFFLUX SYSTEM PROTEIN CUSB"/>
    <property type="match status" value="1"/>
</dbReference>
<dbReference type="Gene3D" id="2.40.50.320">
    <property type="entry name" value="Copper binding periplasmic protein CusF"/>
    <property type="match status" value="1"/>
</dbReference>
<dbReference type="Pfam" id="PF25869">
    <property type="entry name" value="3HB_CusB"/>
    <property type="match status" value="1"/>
</dbReference>
<dbReference type="FunFam" id="2.40.30.170:FF:000010">
    <property type="entry name" value="Efflux RND transporter periplasmic adaptor subunit"/>
    <property type="match status" value="1"/>
</dbReference>
<dbReference type="PANTHER" id="PTHR30097:SF15">
    <property type="entry name" value="CATION EFFLUX SYSTEM PROTEIN CUSB"/>
    <property type="match status" value="1"/>
</dbReference>
<evidence type="ECO:0000259" key="7">
    <source>
        <dbReference type="Pfam" id="PF25975"/>
    </source>
</evidence>
<dbReference type="SUPFAM" id="SSF111369">
    <property type="entry name" value="HlyD-like secretion proteins"/>
    <property type="match status" value="1"/>
</dbReference>
<dbReference type="AlphaFoldDB" id="A0A3B0YWM0"/>